<feature type="domain" description="FAD-dependent oxidoreductase 2 FAD-binding" evidence="5">
    <location>
        <begin position="10"/>
        <end position="443"/>
    </location>
</feature>
<dbReference type="Gene3D" id="3.50.50.60">
    <property type="entry name" value="FAD/NAD(P)-binding domain"/>
    <property type="match status" value="1"/>
</dbReference>
<comment type="caution">
    <text evidence="6">The sequence shown here is derived from an EMBL/GenBank/DDBJ whole genome shotgun (WGS) entry which is preliminary data.</text>
</comment>
<gene>
    <name evidence="6" type="ORF">GON04_21830</name>
</gene>
<dbReference type="SUPFAM" id="SSF56425">
    <property type="entry name" value="Succinate dehydrogenase/fumarate reductase flavoprotein, catalytic domain"/>
    <property type="match status" value="1"/>
</dbReference>
<dbReference type="Proteomes" id="UP000469385">
    <property type="component" value="Unassembled WGS sequence"/>
</dbReference>
<dbReference type="EMBL" id="WSEL01000009">
    <property type="protein sequence ID" value="MVQ32115.1"/>
    <property type="molecule type" value="Genomic_DNA"/>
</dbReference>
<protein>
    <submittedName>
        <fullName evidence="6">FAD-dependent oxidoreductase</fullName>
    </submittedName>
</protein>
<dbReference type="RefSeq" id="WP_157400104.1">
    <property type="nucleotide sequence ID" value="NZ_WSEL01000009.1"/>
</dbReference>
<dbReference type="InterPro" id="IPR003953">
    <property type="entry name" value="FAD-dep_OxRdtase_2_FAD-bd"/>
</dbReference>
<evidence type="ECO:0000256" key="2">
    <source>
        <dbReference type="ARBA" id="ARBA00022630"/>
    </source>
</evidence>
<dbReference type="PANTHER" id="PTHR43400">
    <property type="entry name" value="FUMARATE REDUCTASE"/>
    <property type="match status" value="1"/>
</dbReference>
<evidence type="ECO:0000256" key="4">
    <source>
        <dbReference type="ARBA" id="ARBA00023002"/>
    </source>
</evidence>
<evidence type="ECO:0000313" key="7">
    <source>
        <dbReference type="Proteomes" id="UP000469385"/>
    </source>
</evidence>
<comment type="cofactor">
    <cofactor evidence="1">
        <name>FAD</name>
        <dbReference type="ChEBI" id="CHEBI:57692"/>
    </cofactor>
</comment>
<evidence type="ECO:0000256" key="1">
    <source>
        <dbReference type="ARBA" id="ARBA00001974"/>
    </source>
</evidence>
<dbReference type="GO" id="GO:0016491">
    <property type="term" value="F:oxidoreductase activity"/>
    <property type="evidence" value="ECO:0007669"/>
    <property type="project" value="UniProtKB-KW"/>
</dbReference>
<dbReference type="PRINTS" id="PR00411">
    <property type="entry name" value="PNDRDTASEI"/>
</dbReference>
<sequence length="470" mass="49857">MTGTQSLDADVAVVGAGLAGLVAALRCARGGRRVVVLEQASDERHVCNSRLASGVFHVAFCSPATAPEELERRMRERHPAADPRLIRTLAHNALRAARWLRDEAGAHFMRAGAEPLYDYVLAPPAVARSGRAWQGRGADVLLRALEATLQRHGGVVRRGHRAQALLQEQGRCTGAQCEGAEGALEVRSSTVVLADGGFQGDPDLLRRHVTPRPEALVQRNARTGRGDGWRMAQAAGAAMRESATFYGHVQSRSALDDDQLWPYPWLDELARSCIVVGADGRRIADEGRGGIHLANCIARLREPASTFVIADRPAWEGPAADRPTGPNPKLERAGGRILRAHSLAALAAEAGIDAQGLEREVAAYNTAVRSGEFGTLQPARSTGQFRAWPILTPPFYALPAAAGITYTFGGIAVDQHSRVLATSGVPLPGLYAVGSTAGGLEGGENVAYFGGLVKATVTALCAAEHILENT</sequence>
<dbReference type="InterPro" id="IPR036188">
    <property type="entry name" value="FAD/NAD-bd_sf"/>
</dbReference>
<evidence type="ECO:0000256" key="3">
    <source>
        <dbReference type="ARBA" id="ARBA00022827"/>
    </source>
</evidence>
<evidence type="ECO:0000313" key="6">
    <source>
        <dbReference type="EMBL" id="MVQ32115.1"/>
    </source>
</evidence>
<dbReference type="Pfam" id="PF00890">
    <property type="entry name" value="FAD_binding_2"/>
    <property type="match status" value="1"/>
</dbReference>
<dbReference type="SUPFAM" id="SSF51905">
    <property type="entry name" value="FAD/NAD(P)-binding domain"/>
    <property type="match status" value="1"/>
</dbReference>
<accession>A0A6N8IZU1</accession>
<keyword evidence="3" id="KW-0274">FAD</keyword>
<dbReference type="PANTHER" id="PTHR43400:SF7">
    <property type="entry name" value="FAD-DEPENDENT OXIDOREDUCTASE 2 FAD BINDING DOMAIN-CONTAINING PROTEIN"/>
    <property type="match status" value="1"/>
</dbReference>
<evidence type="ECO:0000259" key="5">
    <source>
        <dbReference type="Pfam" id="PF00890"/>
    </source>
</evidence>
<dbReference type="InterPro" id="IPR027477">
    <property type="entry name" value="Succ_DH/fumarate_Rdtase_cat_sf"/>
</dbReference>
<keyword evidence="4" id="KW-0560">Oxidoreductase</keyword>
<dbReference type="AlphaFoldDB" id="A0A6N8IZU1"/>
<keyword evidence="2" id="KW-0285">Flavoprotein</keyword>
<organism evidence="6 7">
    <name type="scientific">Ramlibacter pinisoli</name>
    <dbReference type="NCBI Taxonomy" id="2682844"/>
    <lineage>
        <taxon>Bacteria</taxon>
        <taxon>Pseudomonadati</taxon>
        <taxon>Pseudomonadota</taxon>
        <taxon>Betaproteobacteria</taxon>
        <taxon>Burkholderiales</taxon>
        <taxon>Comamonadaceae</taxon>
        <taxon>Ramlibacter</taxon>
    </lineage>
</organism>
<proteinExistence type="predicted"/>
<name>A0A6N8IZU1_9BURK</name>
<reference evidence="6 7" key="1">
    <citation type="submission" date="2019-12" db="EMBL/GenBank/DDBJ databases">
        <authorList>
            <person name="Huq M.A."/>
        </authorList>
    </citation>
    <scope>NUCLEOTIDE SEQUENCE [LARGE SCALE GENOMIC DNA]</scope>
    <source>
        <strain evidence="6 7">MAH-25</strain>
    </source>
</reference>
<dbReference type="Gene3D" id="3.90.700.10">
    <property type="entry name" value="Succinate dehydrogenase/fumarate reductase flavoprotein, catalytic domain"/>
    <property type="match status" value="1"/>
</dbReference>
<dbReference type="InterPro" id="IPR050315">
    <property type="entry name" value="FAD-oxidoreductase_2"/>
</dbReference>
<keyword evidence="7" id="KW-1185">Reference proteome</keyword>